<sequence>MYIIACPNCPTKPIGQRTHPCKLDLPTLPTAFSIQRNGCYTLSSPSLHGIHPARCIARVMSGTFPRHEIGWGTSMILLIRNWLSASVAQCSCSAREPKPRGPGYADVRKVTRRGSRRSGRYARCWSSITSGGVDQTSVRDGTSSRCRPTPVPTLRSLVYWNLAGQDTNRFPGVLQYDAYAARPQKEMIMDWIEEETHVLLEEPLLKPSKRVNPDVILAPRLSKLTSAARTGKQ</sequence>
<name>A0A5C3P9P3_9APHY</name>
<proteinExistence type="predicted"/>
<dbReference type="InParanoid" id="A0A5C3P9P3"/>
<protein>
    <submittedName>
        <fullName evidence="1">Uncharacterized protein</fullName>
    </submittedName>
</protein>
<dbReference type="AlphaFoldDB" id="A0A5C3P9P3"/>
<keyword evidence="2" id="KW-1185">Reference proteome</keyword>
<accession>A0A5C3P9P3</accession>
<dbReference type="Proteomes" id="UP000308197">
    <property type="component" value="Unassembled WGS sequence"/>
</dbReference>
<evidence type="ECO:0000313" key="1">
    <source>
        <dbReference type="EMBL" id="TFK82533.1"/>
    </source>
</evidence>
<gene>
    <name evidence="1" type="ORF">K466DRAFT_298345</name>
</gene>
<dbReference type="EMBL" id="ML211475">
    <property type="protein sequence ID" value="TFK82533.1"/>
    <property type="molecule type" value="Genomic_DNA"/>
</dbReference>
<reference evidence="1 2" key="1">
    <citation type="journal article" date="2019" name="Nat. Ecol. Evol.">
        <title>Megaphylogeny resolves global patterns of mushroom evolution.</title>
        <authorList>
            <person name="Varga T."/>
            <person name="Krizsan K."/>
            <person name="Foldi C."/>
            <person name="Dima B."/>
            <person name="Sanchez-Garcia M."/>
            <person name="Sanchez-Ramirez S."/>
            <person name="Szollosi G.J."/>
            <person name="Szarkandi J.G."/>
            <person name="Papp V."/>
            <person name="Albert L."/>
            <person name="Andreopoulos W."/>
            <person name="Angelini C."/>
            <person name="Antonin V."/>
            <person name="Barry K.W."/>
            <person name="Bougher N.L."/>
            <person name="Buchanan P."/>
            <person name="Buyck B."/>
            <person name="Bense V."/>
            <person name="Catcheside P."/>
            <person name="Chovatia M."/>
            <person name="Cooper J."/>
            <person name="Damon W."/>
            <person name="Desjardin D."/>
            <person name="Finy P."/>
            <person name="Geml J."/>
            <person name="Haridas S."/>
            <person name="Hughes K."/>
            <person name="Justo A."/>
            <person name="Karasinski D."/>
            <person name="Kautmanova I."/>
            <person name="Kiss B."/>
            <person name="Kocsube S."/>
            <person name="Kotiranta H."/>
            <person name="LaButti K.M."/>
            <person name="Lechner B.E."/>
            <person name="Liimatainen K."/>
            <person name="Lipzen A."/>
            <person name="Lukacs Z."/>
            <person name="Mihaltcheva S."/>
            <person name="Morgado L.N."/>
            <person name="Niskanen T."/>
            <person name="Noordeloos M.E."/>
            <person name="Ohm R.A."/>
            <person name="Ortiz-Santana B."/>
            <person name="Ovrebo C."/>
            <person name="Racz N."/>
            <person name="Riley R."/>
            <person name="Savchenko A."/>
            <person name="Shiryaev A."/>
            <person name="Soop K."/>
            <person name="Spirin V."/>
            <person name="Szebenyi C."/>
            <person name="Tomsovsky M."/>
            <person name="Tulloss R.E."/>
            <person name="Uehling J."/>
            <person name="Grigoriev I.V."/>
            <person name="Vagvolgyi C."/>
            <person name="Papp T."/>
            <person name="Martin F.M."/>
            <person name="Miettinen O."/>
            <person name="Hibbett D.S."/>
            <person name="Nagy L.G."/>
        </authorList>
    </citation>
    <scope>NUCLEOTIDE SEQUENCE [LARGE SCALE GENOMIC DNA]</scope>
    <source>
        <strain evidence="1 2">HHB13444</strain>
    </source>
</reference>
<evidence type="ECO:0000313" key="2">
    <source>
        <dbReference type="Proteomes" id="UP000308197"/>
    </source>
</evidence>
<organism evidence="1 2">
    <name type="scientific">Polyporus arcularius HHB13444</name>
    <dbReference type="NCBI Taxonomy" id="1314778"/>
    <lineage>
        <taxon>Eukaryota</taxon>
        <taxon>Fungi</taxon>
        <taxon>Dikarya</taxon>
        <taxon>Basidiomycota</taxon>
        <taxon>Agaricomycotina</taxon>
        <taxon>Agaricomycetes</taxon>
        <taxon>Polyporales</taxon>
        <taxon>Polyporaceae</taxon>
        <taxon>Polyporus</taxon>
    </lineage>
</organism>